<organism evidence="2 3">
    <name type="scientific">Favolaschia claudopus</name>
    <dbReference type="NCBI Taxonomy" id="2862362"/>
    <lineage>
        <taxon>Eukaryota</taxon>
        <taxon>Fungi</taxon>
        <taxon>Dikarya</taxon>
        <taxon>Basidiomycota</taxon>
        <taxon>Agaricomycotina</taxon>
        <taxon>Agaricomycetes</taxon>
        <taxon>Agaricomycetidae</taxon>
        <taxon>Agaricales</taxon>
        <taxon>Marasmiineae</taxon>
        <taxon>Mycenaceae</taxon>
        <taxon>Favolaschia</taxon>
    </lineage>
</organism>
<proteinExistence type="predicted"/>
<keyword evidence="1" id="KW-0812">Transmembrane</keyword>
<keyword evidence="1" id="KW-1133">Transmembrane helix</keyword>
<feature type="transmembrane region" description="Helical" evidence="1">
    <location>
        <begin position="98"/>
        <end position="117"/>
    </location>
</feature>
<gene>
    <name evidence="2" type="ORF">R3P38DRAFT_2883780</name>
</gene>
<dbReference type="AlphaFoldDB" id="A0AAW0CTZ1"/>
<evidence type="ECO:0000313" key="2">
    <source>
        <dbReference type="EMBL" id="KAK7043358.1"/>
    </source>
</evidence>
<keyword evidence="1" id="KW-0472">Membrane</keyword>
<feature type="transmembrane region" description="Helical" evidence="1">
    <location>
        <begin position="124"/>
        <end position="142"/>
    </location>
</feature>
<feature type="transmembrane region" description="Helical" evidence="1">
    <location>
        <begin position="43"/>
        <end position="64"/>
    </location>
</feature>
<feature type="transmembrane region" description="Helical" evidence="1">
    <location>
        <begin position="12"/>
        <end position="36"/>
    </location>
</feature>
<dbReference type="Proteomes" id="UP001362999">
    <property type="component" value="Unassembled WGS sequence"/>
</dbReference>
<feature type="transmembrane region" description="Helical" evidence="1">
    <location>
        <begin position="162"/>
        <end position="182"/>
    </location>
</feature>
<dbReference type="EMBL" id="JAWWNJ010000012">
    <property type="protein sequence ID" value="KAK7043358.1"/>
    <property type="molecule type" value="Genomic_DNA"/>
</dbReference>
<keyword evidence="3" id="KW-1185">Reference proteome</keyword>
<feature type="transmembrane region" description="Helical" evidence="1">
    <location>
        <begin position="230"/>
        <end position="251"/>
    </location>
</feature>
<accession>A0AAW0CTZ1</accession>
<evidence type="ECO:0000313" key="3">
    <source>
        <dbReference type="Proteomes" id="UP001362999"/>
    </source>
</evidence>
<feature type="transmembrane region" description="Helical" evidence="1">
    <location>
        <begin position="202"/>
        <end position="224"/>
    </location>
</feature>
<evidence type="ECO:0000256" key="1">
    <source>
        <dbReference type="SAM" id="Phobius"/>
    </source>
</evidence>
<comment type="caution">
    <text evidence="2">The sequence shown here is derived from an EMBL/GenBank/DDBJ whole genome shotgun (WGS) entry which is preliminary data.</text>
</comment>
<protein>
    <submittedName>
        <fullName evidence="2">Uncharacterized protein</fullName>
    </submittedName>
</protein>
<sequence>MAAEVQLVPVNLATIALESCFYGCFLVLAITSMYLLIGRRAKWFSPTFLSAIGIFITVTAHWILTVDRSFQAFVFFENGTFPTAFYGDLSQITEVGKTAFLITTVAMGDAIIIHRLWIIWDSRLTIVLFPVLNFLGLIVSGVEITYQFTKYKTGQNVFQSDISRWITTNAVFTLCTAVFITWRMWQVGSVIKPIGRNRIHSVLGTIVESAAIYTTWTIFFFATYLSESNIQFITVDCVPAITGIACMLIHVRIGLGWAHQGSQAGLSISQSLPPLTRTIVTIAQHIHTVPEGAVAVDLEKLRLDREGKDTV</sequence>
<name>A0AAW0CTZ1_9AGAR</name>
<reference evidence="2 3" key="1">
    <citation type="journal article" date="2024" name="J Genomics">
        <title>Draft genome sequencing and assembly of Favolaschia claudopus CIRM-BRFM 2984 isolated from oak limbs.</title>
        <authorList>
            <person name="Navarro D."/>
            <person name="Drula E."/>
            <person name="Chaduli D."/>
            <person name="Cazenave R."/>
            <person name="Ahrendt S."/>
            <person name="Wang J."/>
            <person name="Lipzen A."/>
            <person name="Daum C."/>
            <person name="Barry K."/>
            <person name="Grigoriev I.V."/>
            <person name="Favel A."/>
            <person name="Rosso M.N."/>
            <person name="Martin F."/>
        </authorList>
    </citation>
    <scope>NUCLEOTIDE SEQUENCE [LARGE SCALE GENOMIC DNA]</scope>
    <source>
        <strain evidence="2 3">CIRM-BRFM 2984</strain>
    </source>
</reference>